<comment type="caution">
    <text evidence="3">The sequence shown here is derived from an EMBL/GenBank/DDBJ whole genome shotgun (WGS) entry which is preliminary data.</text>
</comment>
<dbReference type="Proteomes" id="UP000518752">
    <property type="component" value="Unassembled WGS sequence"/>
</dbReference>
<name>A0A8H5MGG7_9AGAR</name>
<feature type="coiled-coil region" evidence="1">
    <location>
        <begin position="65"/>
        <end position="231"/>
    </location>
</feature>
<sequence length="1352" mass="149218">MKRMFDGMRTRGGKPTFGTAAGEERFGKGRYYSSIQSRTHVLTAALTSQRLTQALVNNEVSEVSSKTLQQELQEARNMISRLSTSHAKSIGWETRLSTATKERDDMQQERDSESQRARLAESRFAALKEKTSKLQSEVRRLQDELEQKRILRMETTESLIQDARSRIQMLQSTIGSPSTLSENSELTKVLESLVDDNEGLKRDNAELQSLLAESRDDLHGLQQEVEEQRANMSLYLPRSRAGTPLASHFGRAHHYSGSMPSSVIRDQIGPLSNRRNSSLERRGIKNLEPLTPDTLIRDLPLASPSDPESRSQYGYPRQTSPLPPSPYRIEFDSESHTGPSSPEKTRSHPPTSPSPAPSSNLMPTPSPHDPRSETSSFSESTASNMSILIDRVSSLLHRMTQADALTLTNRLKRQHLRGADIGHLSRSTVSNIINDVASLRMQFRYLLEDENLAMMCNRKDLRALFKFFREVFVEMGGMRVTLNEVILDPGVAGKVSELALDPEKARKSREGGGGGGVGVSSGWMAPISKLFGGASTSARADAGVGGTANGSGNGALERAVSPAAAALGGLVRTPSMKGNSRPARFVPKLQPALSASATTVNVEFSAGVGRSVSSSFAMPSSSGYLSRQNTGDVAMHQPIGPGPGNGMMGAGADAGAGSSSSVMGIFAGAPQPNPDPWVMIPRGPRRVQSAIHPSGSAQMPFRRPGGVTMFGRDMNGNLNRLSRNVDAIIDEQNPRVIDSDGSEIGISVEDGEGGGGVEKADSVTPLVQRRLRRRGLSDSSIRSSFVGQGDESMMSDGTSTGASITTATTTTTESSMWPIPHSRVSVLQALSRKVQSFKNGVLDEHRQSVDSTRSANAGVRNLGSFMPDLSISSWATGHLDEAAMEDPAFVIGVGSPSRVSRKWLSGTLIEKEMAWEWEWGMDVLYTYTQSIDCGPYFIILGAPFFPPNEDDAFPASPTFALKNQRTSTRVGFIGRVVLLQTNIGLSCWKLYFDRCSGPTDASKATKKRKCDTNSVRSVEASYVNEFYVALSPNEKKKVGDEEPTHPGVKYRLYPFREAFQSGPECQNEFKTKEGRAMGMGQSLEEYEEMFANITFQSGLDALEEPLRRLKLREEKPRPRLVDRHLDIYYRAKYDQEYAGTHDYLVQTGPKFPVPNPTFIPDRLVTSFIPVFMIRHPAYAFPSALRASASYGAKVFDPDFAILATYRFQRIVFDFYRRFYDEQGGDMHPGLTDSRQKKWPIVIDGDRLVNDTRMHMIKFCEMIGPIGLDESQIQYSWDAHCTRSRNALQDAFLGVVQQSTGVIKNLEPIRPPDIKQEMEKWEKEWDVDVARKMQELVDLAMPDYGFLLKHSIT</sequence>
<gene>
    <name evidence="3" type="ORF">D9757_001094</name>
</gene>
<proteinExistence type="predicted"/>
<accession>A0A8H5MGG7</accession>
<feature type="region of interest" description="Disordered" evidence="2">
    <location>
        <begin position="255"/>
        <end position="380"/>
    </location>
</feature>
<feature type="region of interest" description="Disordered" evidence="2">
    <location>
        <begin position="1"/>
        <end position="22"/>
    </location>
</feature>
<dbReference type="OrthoDB" id="4088568at2759"/>
<evidence type="ECO:0000256" key="1">
    <source>
        <dbReference type="SAM" id="Coils"/>
    </source>
</evidence>
<keyword evidence="4" id="KW-1185">Reference proteome</keyword>
<keyword evidence="1" id="KW-0175">Coiled coil</keyword>
<dbReference type="EMBL" id="JAACJN010000003">
    <property type="protein sequence ID" value="KAF5392979.1"/>
    <property type="molecule type" value="Genomic_DNA"/>
</dbReference>
<feature type="region of interest" description="Disordered" evidence="2">
    <location>
        <begin position="782"/>
        <end position="802"/>
    </location>
</feature>
<protein>
    <submittedName>
        <fullName evidence="3">Uncharacterized protein</fullName>
    </submittedName>
</protein>
<reference evidence="3 4" key="1">
    <citation type="journal article" date="2020" name="ISME J.">
        <title>Uncovering the hidden diversity of litter-decomposition mechanisms in mushroom-forming fungi.</title>
        <authorList>
            <person name="Floudas D."/>
            <person name="Bentzer J."/>
            <person name="Ahren D."/>
            <person name="Johansson T."/>
            <person name="Persson P."/>
            <person name="Tunlid A."/>
        </authorList>
    </citation>
    <scope>NUCLEOTIDE SEQUENCE [LARGE SCALE GENOMIC DNA]</scope>
    <source>
        <strain evidence="3 4">CBS 406.79</strain>
    </source>
</reference>
<organism evidence="3 4">
    <name type="scientific">Collybiopsis confluens</name>
    <dbReference type="NCBI Taxonomy" id="2823264"/>
    <lineage>
        <taxon>Eukaryota</taxon>
        <taxon>Fungi</taxon>
        <taxon>Dikarya</taxon>
        <taxon>Basidiomycota</taxon>
        <taxon>Agaricomycotina</taxon>
        <taxon>Agaricomycetes</taxon>
        <taxon>Agaricomycetidae</taxon>
        <taxon>Agaricales</taxon>
        <taxon>Marasmiineae</taxon>
        <taxon>Omphalotaceae</taxon>
        <taxon>Collybiopsis</taxon>
    </lineage>
</organism>
<evidence type="ECO:0000313" key="3">
    <source>
        <dbReference type="EMBL" id="KAF5392979.1"/>
    </source>
</evidence>
<evidence type="ECO:0000313" key="4">
    <source>
        <dbReference type="Proteomes" id="UP000518752"/>
    </source>
</evidence>
<evidence type="ECO:0000256" key="2">
    <source>
        <dbReference type="SAM" id="MobiDB-lite"/>
    </source>
</evidence>